<dbReference type="InterPro" id="IPR006976">
    <property type="entry name" value="VanZ-like"/>
</dbReference>
<evidence type="ECO:0000313" key="4">
    <source>
        <dbReference type="Proteomes" id="UP000051739"/>
    </source>
</evidence>
<keyword evidence="1" id="KW-0472">Membrane</keyword>
<dbReference type="Proteomes" id="UP000051739">
    <property type="component" value="Unassembled WGS sequence"/>
</dbReference>
<gene>
    <name evidence="3" type="ORF">FC60_GL000456</name>
</gene>
<dbReference type="PROSITE" id="PS51257">
    <property type="entry name" value="PROKAR_LIPOPROTEIN"/>
    <property type="match status" value="1"/>
</dbReference>
<dbReference type="InterPro" id="IPR053150">
    <property type="entry name" value="Teicoplanin_resist-assoc"/>
</dbReference>
<comment type="caution">
    <text evidence="3">The sequence shown here is derived from an EMBL/GenBank/DDBJ whole genome shotgun (WGS) entry which is preliminary data.</text>
</comment>
<keyword evidence="4" id="KW-1185">Reference proteome</keyword>
<feature type="domain" description="VanZ-like" evidence="2">
    <location>
        <begin position="48"/>
        <end position="170"/>
    </location>
</feature>
<feature type="transmembrane region" description="Helical" evidence="1">
    <location>
        <begin position="157"/>
        <end position="175"/>
    </location>
</feature>
<feature type="transmembrane region" description="Helical" evidence="1">
    <location>
        <begin position="87"/>
        <end position="110"/>
    </location>
</feature>
<feature type="transmembrane region" description="Helical" evidence="1">
    <location>
        <begin position="12"/>
        <end position="31"/>
    </location>
</feature>
<keyword evidence="1" id="KW-0812">Transmembrane</keyword>
<evidence type="ECO:0000313" key="3">
    <source>
        <dbReference type="EMBL" id="KRM01970.1"/>
    </source>
</evidence>
<name>A0A0R1V8X7_9LACO</name>
<evidence type="ECO:0000256" key="1">
    <source>
        <dbReference type="SAM" id="Phobius"/>
    </source>
</evidence>
<organism evidence="3 4">
    <name type="scientific">Limosilactobacillus gastricus DSM 16045</name>
    <dbReference type="NCBI Taxonomy" id="1423749"/>
    <lineage>
        <taxon>Bacteria</taxon>
        <taxon>Bacillati</taxon>
        <taxon>Bacillota</taxon>
        <taxon>Bacilli</taxon>
        <taxon>Lactobacillales</taxon>
        <taxon>Lactobacillaceae</taxon>
        <taxon>Limosilactobacillus</taxon>
    </lineage>
</organism>
<dbReference type="PANTHER" id="PTHR36834">
    <property type="entry name" value="MEMBRANE PROTEIN-RELATED"/>
    <property type="match status" value="1"/>
</dbReference>
<accession>A0A0R1V8X7</accession>
<proteinExistence type="predicted"/>
<dbReference type="PANTHER" id="PTHR36834:SF1">
    <property type="entry name" value="INTEGRAL MEMBRANE PROTEIN"/>
    <property type="match status" value="1"/>
</dbReference>
<dbReference type="EMBL" id="AZFN01000014">
    <property type="protein sequence ID" value="KRM01970.1"/>
    <property type="molecule type" value="Genomic_DNA"/>
</dbReference>
<reference evidence="3 4" key="1">
    <citation type="journal article" date="2015" name="Genome Announc.">
        <title>Expanding the biotechnology potential of lactobacilli through comparative genomics of 213 strains and associated genera.</title>
        <authorList>
            <person name="Sun Z."/>
            <person name="Harris H.M."/>
            <person name="McCann A."/>
            <person name="Guo C."/>
            <person name="Argimon S."/>
            <person name="Zhang W."/>
            <person name="Yang X."/>
            <person name="Jeffery I.B."/>
            <person name="Cooney J.C."/>
            <person name="Kagawa T.F."/>
            <person name="Liu W."/>
            <person name="Song Y."/>
            <person name="Salvetti E."/>
            <person name="Wrobel A."/>
            <person name="Rasinkangas P."/>
            <person name="Parkhill J."/>
            <person name="Rea M.C."/>
            <person name="O'Sullivan O."/>
            <person name="Ritari J."/>
            <person name="Douillard F.P."/>
            <person name="Paul Ross R."/>
            <person name="Yang R."/>
            <person name="Briner A.E."/>
            <person name="Felis G.E."/>
            <person name="de Vos W.M."/>
            <person name="Barrangou R."/>
            <person name="Klaenhammer T.R."/>
            <person name="Caufield P.W."/>
            <person name="Cui Y."/>
            <person name="Zhang H."/>
            <person name="O'Toole P.W."/>
        </authorList>
    </citation>
    <scope>NUCLEOTIDE SEQUENCE [LARGE SCALE GENOMIC DNA]</scope>
    <source>
        <strain evidence="3 4">DSM 16045</strain>
    </source>
</reference>
<dbReference type="Pfam" id="PF04892">
    <property type="entry name" value="VanZ"/>
    <property type="match status" value="1"/>
</dbReference>
<feature type="transmembrane region" description="Helical" evidence="1">
    <location>
        <begin position="117"/>
        <end position="137"/>
    </location>
</feature>
<feature type="transmembrane region" description="Helical" evidence="1">
    <location>
        <begin position="43"/>
        <end position="67"/>
    </location>
</feature>
<dbReference type="AlphaFoldDB" id="A0A0R1V8X7"/>
<keyword evidence="1" id="KW-1133">Transmembrane helix</keyword>
<evidence type="ECO:0000259" key="2">
    <source>
        <dbReference type="Pfam" id="PF04892"/>
    </source>
</evidence>
<dbReference type="PATRIC" id="fig|1423749.3.peg.458"/>
<protein>
    <submittedName>
        <fullName evidence="3">VanZ family protein</fullName>
    </submittedName>
</protein>
<sequence length="184" mass="21412">MQKGELEMMVLRWIPLTALLILVTGCFYIAVEERRFTKWQWVSLGGAYLYLVIVIWLCFYPTGLPFIPVGEKPLMYFNHVPYNLHPLQYLTIDWFENILLTIPMGMLTYLLQDRFSLGSMIFVALIPGVTIETIQMFADLLVNLHRVVDIDDVITNWLGMMIGYGLMKFLAKIGFKRLITAFEF</sequence>